<keyword evidence="5" id="KW-1185">Reference proteome</keyword>
<dbReference type="AlphaFoldDB" id="A0ABD5U9A6"/>
<dbReference type="RefSeq" id="WP_304448809.1">
    <property type="nucleotide sequence ID" value="NZ_JARRAH010000001.1"/>
</dbReference>
<keyword evidence="2 4" id="KW-0012">Acyltransferase</keyword>
<accession>A0ABD5U9A6</accession>
<dbReference type="InterPro" id="IPR000182">
    <property type="entry name" value="GNAT_dom"/>
</dbReference>
<proteinExistence type="predicted"/>
<dbReference type="PROSITE" id="PS51186">
    <property type="entry name" value="GNAT"/>
    <property type="match status" value="1"/>
</dbReference>
<dbReference type="Gene3D" id="3.40.630.30">
    <property type="match status" value="1"/>
</dbReference>
<gene>
    <name evidence="4" type="ORF">ACFQHK_11545</name>
</gene>
<dbReference type="Proteomes" id="UP001596406">
    <property type="component" value="Unassembled WGS sequence"/>
</dbReference>
<evidence type="ECO:0000313" key="5">
    <source>
        <dbReference type="Proteomes" id="UP001596406"/>
    </source>
</evidence>
<reference evidence="4 5" key="1">
    <citation type="journal article" date="2019" name="Int. J. Syst. Evol. Microbiol.">
        <title>The Global Catalogue of Microorganisms (GCM) 10K type strain sequencing project: providing services to taxonomists for standard genome sequencing and annotation.</title>
        <authorList>
            <consortium name="The Broad Institute Genomics Platform"/>
            <consortium name="The Broad Institute Genome Sequencing Center for Infectious Disease"/>
            <person name="Wu L."/>
            <person name="Ma J."/>
        </authorList>
    </citation>
    <scope>NUCLEOTIDE SEQUENCE [LARGE SCALE GENOMIC DNA]</scope>
    <source>
        <strain evidence="4 5">PSRA2</strain>
    </source>
</reference>
<dbReference type="InterPro" id="IPR016181">
    <property type="entry name" value="Acyl_CoA_acyltransferase"/>
</dbReference>
<dbReference type="SUPFAM" id="SSF55729">
    <property type="entry name" value="Acyl-CoA N-acyltransferases (Nat)"/>
    <property type="match status" value="1"/>
</dbReference>
<dbReference type="CDD" id="cd04301">
    <property type="entry name" value="NAT_SF"/>
    <property type="match status" value="1"/>
</dbReference>
<dbReference type="InterPro" id="IPR050832">
    <property type="entry name" value="Bact_Acetyltransf"/>
</dbReference>
<comment type="caution">
    <text evidence="4">The sequence shown here is derived from an EMBL/GenBank/DDBJ whole genome shotgun (WGS) entry which is preliminary data.</text>
</comment>
<evidence type="ECO:0000259" key="3">
    <source>
        <dbReference type="PROSITE" id="PS51186"/>
    </source>
</evidence>
<organism evidence="4 5">
    <name type="scientific">Halomarina ordinaria</name>
    <dbReference type="NCBI Taxonomy" id="3033939"/>
    <lineage>
        <taxon>Archaea</taxon>
        <taxon>Methanobacteriati</taxon>
        <taxon>Methanobacteriota</taxon>
        <taxon>Stenosarchaea group</taxon>
        <taxon>Halobacteria</taxon>
        <taxon>Halobacteriales</taxon>
        <taxon>Natronomonadaceae</taxon>
        <taxon>Halomarina</taxon>
    </lineage>
</organism>
<dbReference type="EC" id="2.3.-.-" evidence="4"/>
<evidence type="ECO:0000256" key="1">
    <source>
        <dbReference type="ARBA" id="ARBA00022679"/>
    </source>
</evidence>
<evidence type="ECO:0000256" key="2">
    <source>
        <dbReference type="ARBA" id="ARBA00023315"/>
    </source>
</evidence>
<dbReference type="PANTHER" id="PTHR43877">
    <property type="entry name" value="AMINOALKYLPHOSPHONATE N-ACETYLTRANSFERASE-RELATED-RELATED"/>
    <property type="match status" value="1"/>
</dbReference>
<feature type="domain" description="N-acetyltransferase" evidence="3">
    <location>
        <begin position="4"/>
        <end position="164"/>
    </location>
</feature>
<keyword evidence="1 4" id="KW-0808">Transferase</keyword>
<sequence>MTEVTVRPAAAADVDGIRRVAQLGWEAAYGAFLDAETVERAMREWYDPDVVAEGIEDPSVVYRVAASDGVVGYATGRLDRATGHLTSLYVDPGRWGEGVGSRLFEAVLERLAERGAEYVEIRVLAENEVGRSFYAGRGVRLVIESETDLFGERVREVVYAGPVRSALAKA</sequence>
<name>A0ABD5U9A6_9EURY</name>
<dbReference type="Pfam" id="PF00583">
    <property type="entry name" value="Acetyltransf_1"/>
    <property type="match status" value="1"/>
</dbReference>
<protein>
    <submittedName>
        <fullName evidence="4">GNAT family N-acetyltransferase</fullName>
        <ecNumber evidence="4">2.3.-.-</ecNumber>
    </submittedName>
</protein>
<dbReference type="PANTHER" id="PTHR43877:SF1">
    <property type="entry name" value="ACETYLTRANSFERASE"/>
    <property type="match status" value="1"/>
</dbReference>
<dbReference type="GO" id="GO:0016746">
    <property type="term" value="F:acyltransferase activity"/>
    <property type="evidence" value="ECO:0007669"/>
    <property type="project" value="UniProtKB-KW"/>
</dbReference>
<dbReference type="EMBL" id="JBHSXM010000001">
    <property type="protein sequence ID" value="MFC6837139.1"/>
    <property type="molecule type" value="Genomic_DNA"/>
</dbReference>
<evidence type="ECO:0000313" key="4">
    <source>
        <dbReference type="EMBL" id="MFC6837139.1"/>
    </source>
</evidence>